<accession>A0A917AXM5</accession>
<reference evidence="2" key="2">
    <citation type="submission" date="2020-09" db="EMBL/GenBank/DDBJ databases">
        <authorList>
            <person name="Sun Q."/>
            <person name="Zhou Y."/>
        </authorList>
    </citation>
    <scope>NUCLEOTIDE SEQUENCE</scope>
    <source>
        <strain evidence="2">CGMCC 1.12153</strain>
    </source>
</reference>
<dbReference type="Proteomes" id="UP000660110">
    <property type="component" value="Unassembled WGS sequence"/>
</dbReference>
<feature type="transmembrane region" description="Helical" evidence="1">
    <location>
        <begin position="6"/>
        <end position="26"/>
    </location>
</feature>
<protein>
    <recommendedName>
        <fullName evidence="4">Sigma-w pathway protein ysdB</fullName>
    </recommendedName>
</protein>
<keyword evidence="1" id="KW-1133">Transmembrane helix</keyword>
<dbReference type="EMBL" id="BMEL01000001">
    <property type="protein sequence ID" value="GGF06431.1"/>
    <property type="molecule type" value="Genomic_DNA"/>
</dbReference>
<evidence type="ECO:0000256" key="1">
    <source>
        <dbReference type="SAM" id="Phobius"/>
    </source>
</evidence>
<keyword evidence="1" id="KW-0472">Membrane</keyword>
<evidence type="ECO:0008006" key="4">
    <source>
        <dbReference type="Google" id="ProtNLM"/>
    </source>
</evidence>
<sequence length="135" mass="16322">MVMIILFRILLLIAFAVILYTAFKFYTNPRRKLDQSHQNNEFYFWDDPENTKHNFLITYRGMMFEGEKYLGATEHAFEVLTIQVSSKEPEKLQGLERNDLYFLEEQILMKYPYAKIEWKYPINRLNIKPLPEDEN</sequence>
<dbReference type="RefSeq" id="WP_308808291.1">
    <property type="nucleotide sequence ID" value="NZ_BMEL01000001.1"/>
</dbReference>
<evidence type="ECO:0000313" key="2">
    <source>
        <dbReference type="EMBL" id="GGF06431.1"/>
    </source>
</evidence>
<evidence type="ECO:0000313" key="3">
    <source>
        <dbReference type="Proteomes" id="UP000660110"/>
    </source>
</evidence>
<keyword evidence="1" id="KW-0812">Transmembrane</keyword>
<dbReference type="AlphaFoldDB" id="A0A917AXM5"/>
<keyword evidence="3" id="KW-1185">Reference proteome</keyword>
<organism evidence="2 3">
    <name type="scientific">Halobacillus andaensis</name>
    <dbReference type="NCBI Taxonomy" id="1176239"/>
    <lineage>
        <taxon>Bacteria</taxon>
        <taxon>Bacillati</taxon>
        <taxon>Bacillota</taxon>
        <taxon>Bacilli</taxon>
        <taxon>Bacillales</taxon>
        <taxon>Bacillaceae</taxon>
        <taxon>Halobacillus</taxon>
    </lineage>
</organism>
<reference evidence="2" key="1">
    <citation type="journal article" date="2014" name="Int. J. Syst. Evol. Microbiol.">
        <title>Complete genome sequence of Corynebacterium casei LMG S-19264T (=DSM 44701T), isolated from a smear-ripened cheese.</title>
        <authorList>
            <consortium name="US DOE Joint Genome Institute (JGI-PGF)"/>
            <person name="Walter F."/>
            <person name="Albersmeier A."/>
            <person name="Kalinowski J."/>
            <person name="Ruckert C."/>
        </authorList>
    </citation>
    <scope>NUCLEOTIDE SEQUENCE</scope>
    <source>
        <strain evidence="2">CGMCC 1.12153</strain>
    </source>
</reference>
<name>A0A917AXM5_HALAA</name>
<gene>
    <name evidence="2" type="ORF">GCM10010954_01010</name>
</gene>
<comment type="caution">
    <text evidence="2">The sequence shown here is derived from an EMBL/GenBank/DDBJ whole genome shotgun (WGS) entry which is preliminary data.</text>
</comment>
<proteinExistence type="predicted"/>